<dbReference type="PANTHER" id="PTHR47481:SF31">
    <property type="entry name" value="OS01G0873500 PROTEIN"/>
    <property type="match status" value="1"/>
</dbReference>
<comment type="caution">
    <text evidence="1">The sequence shown here is derived from an EMBL/GenBank/DDBJ whole genome shotgun (WGS) entry which is preliminary data.</text>
</comment>
<reference evidence="1" key="1">
    <citation type="journal article" date="2022" name="Front. Genet.">
        <title>Chromosome-Scale Assembly of the Dendrobium nobile Genome Provides Insights Into the Molecular Mechanism of the Biosynthesis of the Medicinal Active Ingredient of Dendrobium.</title>
        <authorList>
            <person name="Xu Q."/>
            <person name="Niu S.-C."/>
            <person name="Li K.-L."/>
            <person name="Zheng P.-J."/>
            <person name="Zhang X.-J."/>
            <person name="Jia Y."/>
            <person name="Liu Y."/>
            <person name="Niu Y.-X."/>
            <person name="Yu L.-H."/>
            <person name="Chen D.-F."/>
            <person name="Zhang G.-Q."/>
        </authorList>
    </citation>
    <scope>NUCLEOTIDE SEQUENCE</scope>
    <source>
        <tissue evidence="1">Leaf</tissue>
    </source>
</reference>
<dbReference type="OrthoDB" id="7697411at2759"/>
<dbReference type="EMBL" id="JAGYWB010000007">
    <property type="protein sequence ID" value="KAI0515851.1"/>
    <property type="molecule type" value="Genomic_DNA"/>
</dbReference>
<evidence type="ECO:0000313" key="2">
    <source>
        <dbReference type="Proteomes" id="UP000829196"/>
    </source>
</evidence>
<sequence>MEAPTTAPSISDEQTKTSISTAPVLSSSLKFVLSNLKNTVPNQLSPDNYPLWRSQILKICRANGLESFLDSQSPIPVKIVIRSDGSSASNPLYHQWLLNNQNLAAAMCSTISASILPYVLNLETTAAIWLNLQTRFQSTNRSKVIQLKNELHHISLKNLTMVQYLNEIKSLVDQIAAAGAKVDEEDIILYILNGLPGTYPQWTTT</sequence>
<keyword evidence="2" id="KW-1185">Reference proteome</keyword>
<dbReference type="PANTHER" id="PTHR47481">
    <property type="match status" value="1"/>
</dbReference>
<protein>
    <recommendedName>
        <fullName evidence="3">Retrovirus-related Pol polyprotein from transposon TNT 1-94</fullName>
    </recommendedName>
</protein>
<dbReference type="Pfam" id="PF14223">
    <property type="entry name" value="Retrotran_gag_2"/>
    <property type="match status" value="1"/>
</dbReference>
<gene>
    <name evidence="1" type="ORF">KFK09_008519</name>
</gene>
<proteinExistence type="predicted"/>
<evidence type="ECO:0000313" key="1">
    <source>
        <dbReference type="EMBL" id="KAI0515851.1"/>
    </source>
</evidence>
<evidence type="ECO:0008006" key="3">
    <source>
        <dbReference type="Google" id="ProtNLM"/>
    </source>
</evidence>
<organism evidence="1 2">
    <name type="scientific">Dendrobium nobile</name>
    <name type="common">Orchid</name>
    <dbReference type="NCBI Taxonomy" id="94219"/>
    <lineage>
        <taxon>Eukaryota</taxon>
        <taxon>Viridiplantae</taxon>
        <taxon>Streptophyta</taxon>
        <taxon>Embryophyta</taxon>
        <taxon>Tracheophyta</taxon>
        <taxon>Spermatophyta</taxon>
        <taxon>Magnoliopsida</taxon>
        <taxon>Liliopsida</taxon>
        <taxon>Asparagales</taxon>
        <taxon>Orchidaceae</taxon>
        <taxon>Epidendroideae</taxon>
        <taxon>Malaxideae</taxon>
        <taxon>Dendrobiinae</taxon>
        <taxon>Dendrobium</taxon>
    </lineage>
</organism>
<dbReference type="Proteomes" id="UP000829196">
    <property type="component" value="Unassembled WGS sequence"/>
</dbReference>
<name>A0A8T3BKX4_DENNO</name>
<accession>A0A8T3BKX4</accession>
<dbReference type="AlphaFoldDB" id="A0A8T3BKX4"/>